<evidence type="ECO:0000313" key="2">
    <source>
        <dbReference type="Proteomes" id="UP001162640"/>
    </source>
</evidence>
<organism evidence="1 2">
    <name type="scientific">Triparma laevis f. inornata</name>
    <dbReference type="NCBI Taxonomy" id="1714386"/>
    <lineage>
        <taxon>Eukaryota</taxon>
        <taxon>Sar</taxon>
        <taxon>Stramenopiles</taxon>
        <taxon>Ochrophyta</taxon>
        <taxon>Bolidophyceae</taxon>
        <taxon>Parmales</taxon>
        <taxon>Triparmaceae</taxon>
        <taxon>Triparma</taxon>
    </lineage>
</organism>
<comment type="caution">
    <text evidence="1">The sequence shown here is derived from an EMBL/GenBank/DDBJ whole genome shotgun (WGS) entry which is preliminary data.</text>
</comment>
<reference evidence="2" key="1">
    <citation type="journal article" date="2023" name="Commun. Biol.">
        <title>Genome analysis of Parmales, the sister group of diatoms, reveals the evolutionary specialization of diatoms from phago-mixotrophs to photoautotrophs.</title>
        <authorList>
            <person name="Ban H."/>
            <person name="Sato S."/>
            <person name="Yoshikawa S."/>
            <person name="Yamada K."/>
            <person name="Nakamura Y."/>
            <person name="Ichinomiya M."/>
            <person name="Sato N."/>
            <person name="Blanc-Mathieu R."/>
            <person name="Endo H."/>
            <person name="Kuwata A."/>
            <person name="Ogata H."/>
        </authorList>
    </citation>
    <scope>NUCLEOTIDE SEQUENCE [LARGE SCALE GENOMIC DNA]</scope>
</reference>
<gene>
    <name evidence="1" type="ORF">TL16_g11246</name>
</gene>
<sequence>MFNTRDVTLSKDQAAMSMSHNDYSDVESVKYWWDATQWDESMVFDGDDLVGSYEWLSYHFSDLFKCTSHDQCPDVGFCTSSYSKCKPCAECVFDADGIGGICPEKCPATRPGDIPPAT</sequence>
<protein>
    <submittedName>
        <fullName evidence="1">Uncharacterized protein</fullName>
    </submittedName>
</protein>
<evidence type="ECO:0000313" key="1">
    <source>
        <dbReference type="EMBL" id="GMH88744.1"/>
    </source>
</evidence>
<accession>A0A9W7EQ24</accession>
<dbReference type="EMBL" id="BLQM01000417">
    <property type="protein sequence ID" value="GMH88744.1"/>
    <property type="molecule type" value="Genomic_DNA"/>
</dbReference>
<proteinExistence type="predicted"/>
<dbReference type="AlphaFoldDB" id="A0A9W7EQ24"/>
<name>A0A9W7EQ24_9STRA</name>
<dbReference type="Proteomes" id="UP001162640">
    <property type="component" value="Unassembled WGS sequence"/>
</dbReference>